<keyword evidence="1" id="KW-0808">Transferase</keyword>
<feature type="transmembrane region" description="Helical" evidence="4">
    <location>
        <begin position="6"/>
        <end position="24"/>
    </location>
</feature>
<protein>
    <submittedName>
        <fullName evidence="6">Signal transduction histidine kinase</fullName>
    </submittedName>
</protein>
<evidence type="ECO:0000256" key="1">
    <source>
        <dbReference type="ARBA" id="ARBA00022679"/>
    </source>
</evidence>
<dbReference type="AlphaFoldDB" id="A0A2A9DPB3"/>
<organism evidence="6 7">
    <name type="scientific">Corynebacterium renale</name>
    <dbReference type="NCBI Taxonomy" id="1724"/>
    <lineage>
        <taxon>Bacteria</taxon>
        <taxon>Bacillati</taxon>
        <taxon>Actinomycetota</taxon>
        <taxon>Actinomycetes</taxon>
        <taxon>Mycobacteriales</taxon>
        <taxon>Corynebacteriaceae</taxon>
        <taxon>Corynebacterium</taxon>
    </lineage>
</organism>
<dbReference type="InterPro" id="IPR005467">
    <property type="entry name" value="His_kinase_dom"/>
</dbReference>
<dbReference type="GO" id="GO:0000155">
    <property type="term" value="F:phosphorelay sensor kinase activity"/>
    <property type="evidence" value="ECO:0007669"/>
    <property type="project" value="InterPro"/>
</dbReference>
<accession>A0A2A9DPB3</accession>
<proteinExistence type="predicted"/>
<dbReference type="Pfam" id="PF07730">
    <property type="entry name" value="HisKA_3"/>
    <property type="match status" value="1"/>
</dbReference>
<keyword evidence="4" id="KW-0472">Membrane</keyword>
<name>A0A2A9DPB3_9CORY</name>
<dbReference type="InterPro" id="IPR003594">
    <property type="entry name" value="HATPase_dom"/>
</dbReference>
<dbReference type="InterPro" id="IPR036890">
    <property type="entry name" value="HATPase_C_sf"/>
</dbReference>
<feature type="transmembrane region" description="Helical" evidence="4">
    <location>
        <begin position="99"/>
        <end position="118"/>
    </location>
</feature>
<gene>
    <name evidence="6" type="ORF">ATK06_0839</name>
</gene>
<feature type="domain" description="Histidine kinase" evidence="5">
    <location>
        <begin position="157"/>
        <end position="363"/>
    </location>
</feature>
<dbReference type="SUPFAM" id="SSF55874">
    <property type="entry name" value="ATPase domain of HSP90 chaperone/DNA topoisomerase II/histidine kinase"/>
    <property type="match status" value="1"/>
</dbReference>
<keyword evidence="3" id="KW-0902">Two-component regulatory system</keyword>
<keyword evidence="4" id="KW-0812">Transmembrane</keyword>
<keyword evidence="4" id="KW-1133">Transmembrane helix</keyword>
<reference evidence="6 7" key="1">
    <citation type="submission" date="2017-10" db="EMBL/GenBank/DDBJ databases">
        <title>Sequencing the genomes of 1000 actinobacteria strains.</title>
        <authorList>
            <person name="Klenk H.-P."/>
        </authorList>
    </citation>
    <scope>NUCLEOTIDE SEQUENCE [LARGE SCALE GENOMIC DNA]</scope>
    <source>
        <strain evidence="6 7">DSM 20688</strain>
    </source>
</reference>
<dbReference type="STRING" id="1724.GCA_001044175_02443"/>
<feature type="transmembrane region" description="Helical" evidence="4">
    <location>
        <begin position="73"/>
        <end position="92"/>
    </location>
</feature>
<feature type="transmembrane region" description="Helical" evidence="4">
    <location>
        <begin position="36"/>
        <end position="61"/>
    </location>
</feature>
<dbReference type="EMBL" id="PDJF01000001">
    <property type="protein sequence ID" value="PFG27760.1"/>
    <property type="molecule type" value="Genomic_DNA"/>
</dbReference>
<dbReference type="GO" id="GO:0046983">
    <property type="term" value="F:protein dimerization activity"/>
    <property type="evidence" value="ECO:0007669"/>
    <property type="project" value="InterPro"/>
</dbReference>
<keyword evidence="2 6" id="KW-0418">Kinase</keyword>
<evidence type="ECO:0000256" key="2">
    <source>
        <dbReference type="ARBA" id="ARBA00022777"/>
    </source>
</evidence>
<evidence type="ECO:0000313" key="6">
    <source>
        <dbReference type="EMBL" id="PFG27760.1"/>
    </source>
</evidence>
<dbReference type="PIRSF" id="PIRSF037434">
    <property type="entry name" value="STHK_ChrS"/>
    <property type="match status" value="1"/>
</dbReference>
<evidence type="ECO:0000313" key="7">
    <source>
        <dbReference type="Proteomes" id="UP000221653"/>
    </source>
</evidence>
<dbReference type="PROSITE" id="PS50109">
    <property type="entry name" value="HIS_KIN"/>
    <property type="match status" value="1"/>
</dbReference>
<keyword evidence="7" id="KW-1185">Reference proteome</keyword>
<dbReference type="PANTHER" id="PTHR24421">
    <property type="entry name" value="NITRATE/NITRITE SENSOR PROTEIN NARX-RELATED"/>
    <property type="match status" value="1"/>
</dbReference>
<dbReference type="Gene3D" id="3.30.565.10">
    <property type="entry name" value="Histidine kinase-like ATPase, C-terminal domain"/>
    <property type="match status" value="1"/>
</dbReference>
<evidence type="ECO:0000256" key="4">
    <source>
        <dbReference type="SAM" id="Phobius"/>
    </source>
</evidence>
<dbReference type="SMART" id="SM00387">
    <property type="entry name" value="HATPase_c"/>
    <property type="match status" value="1"/>
</dbReference>
<dbReference type="CDD" id="cd16917">
    <property type="entry name" value="HATPase_UhpB-NarQ-NarX-like"/>
    <property type="match status" value="1"/>
</dbReference>
<dbReference type="InterPro" id="IPR050482">
    <property type="entry name" value="Sensor_HK_TwoCompSys"/>
</dbReference>
<evidence type="ECO:0000256" key="3">
    <source>
        <dbReference type="ARBA" id="ARBA00023012"/>
    </source>
</evidence>
<dbReference type="Proteomes" id="UP000221653">
    <property type="component" value="Unassembled WGS sequence"/>
</dbReference>
<sequence>MGWELALSNLILCGLYAFVFFYGNRNWQKWPIPGQWAWLVSLTAVWIMLMAITGAALYLIMPLCFIYLRVLNGWRGVVAVIAATALTIGVQIPGGLTPGGVLGPSFSALIIVIVYSAYRTLWLVSEDRQELIEELLNTQAELAESQRTAGMAAERQRLAHEIHDTVAQGLSSIQMLLHVASRDLAQADMDAGDRERIEQRLEQARSTASDNLAEARAMIAALQPASLSEHSLEDALNRAARSYGASAQTVIDVDVVGEPYPLPMKVEAALLRIAQGAVGNVMKHANASKARITLSYEEDEIRLDVVDNGDGFDPAAVEARPAGLGHVGLSALRRRAEEIGSALTIESTPGRGTALSVAVRRDGGGQG</sequence>
<evidence type="ECO:0000259" key="5">
    <source>
        <dbReference type="PROSITE" id="PS50109"/>
    </source>
</evidence>
<dbReference type="Pfam" id="PF02518">
    <property type="entry name" value="HATPase_c"/>
    <property type="match status" value="1"/>
</dbReference>
<dbReference type="Gene3D" id="1.20.5.1930">
    <property type="match status" value="1"/>
</dbReference>
<dbReference type="InterPro" id="IPR011712">
    <property type="entry name" value="Sig_transdc_His_kin_sub3_dim/P"/>
</dbReference>
<dbReference type="PANTHER" id="PTHR24421:SF62">
    <property type="entry name" value="SENSORY TRANSDUCTION HISTIDINE KINASE"/>
    <property type="match status" value="1"/>
</dbReference>
<comment type="caution">
    <text evidence="6">The sequence shown here is derived from an EMBL/GenBank/DDBJ whole genome shotgun (WGS) entry which is preliminary data.</text>
</comment>
<dbReference type="GO" id="GO:0016020">
    <property type="term" value="C:membrane"/>
    <property type="evidence" value="ECO:0007669"/>
    <property type="project" value="InterPro"/>
</dbReference>
<dbReference type="InterPro" id="IPR017205">
    <property type="entry name" value="Sig_transdc_His_kinase_ChrS"/>
</dbReference>